<dbReference type="AlphaFoldDB" id="A0A7M7INS0"/>
<evidence type="ECO:0000256" key="4">
    <source>
        <dbReference type="ARBA" id="ARBA00009390"/>
    </source>
</evidence>
<reference evidence="15" key="1">
    <citation type="submission" date="2021-01" db="UniProtKB">
        <authorList>
            <consortium name="EnsemblMetazoa"/>
        </authorList>
    </citation>
    <scope>IDENTIFICATION</scope>
</reference>
<dbReference type="GO" id="GO:0005829">
    <property type="term" value="C:cytosol"/>
    <property type="evidence" value="ECO:0007669"/>
    <property type="project" value="TreeGrafter"/>
</dbReference>
<dbReference type="SMART" id="SM00460">
    <property type="entry name" value="TGc"/>
    <property type="match status" value="1"/>
</dbReference>
<proteinExistence type="inferred from homology"/>
<dbReference type="RefSeq" id="XP_016839977.1">
    <property type="nucleotide sequence ID" value="XM_016984488.3"/>
</dbReference>
<keyword evidence="10" id="KW-0862">Zinc</keyword>
<keyword evidence="7" id="KW-0963">Cytoplasm</keyword>
<dbReference type="EC" id="3.5.1.52" evidence="5"/>
<dbReference type="InterPro" id="IPR018997">
    <property type="entry name" value="PUB_domain"/>
</dbReference>
<sequence>MKSNRKMAGNFKHCLTLLQENQEDVKKEAHHILLKLCNNILKHPQDLKYRKIKIDNPVVSIKLLPAAGAIECLFEAGFVENDDEFFLPPNASLTGVRDLYSLLNSSQHITTTKPASVASTSTQKPTTSVEKPLVEEKEYKRKSFIEQLIRHFHDILRYEDQDLQNKVKSILPLEKLQITAMEKLRTIQREMKIKKTQDDVVIEDLLLSELLNWFKNKFFKWVNSPACKICTGDCSYDRSIVSTNPDISRIEIHKCKICGSETEFARYINPEALLYTRKGRCGEWANCFTLICRTVGFDARLVYDKTDHVWTEVWSVAHNRWIHADVCENVMDRPLMYEKGWGKKLSYVIAFSRDEIQDVTWRYTRKFEEVMKHRNVCSEKSLMLLINKLNLQRQNSRGYSQARKKFVTKRYVEELAQMLNAPPGCKKPCETSENESDYGGRTSGSLAWRISRNETGDTSFTATQWNIPRDVLNFELTYSILNDTYVTKDTSNSKNLETRQKWQTGVAFVEGGIFTKKEEDWKMIYLAKSPGSIVGKITWAFVVEDNENMYINSVKLQAKTATFHGGSVKWQVEGIYSNENTKGESKVVSILESENFETKDLKGAIKINVTAVLSGGEGESAWQHAQLFRQSLDATSNDLSMVIRIDLKKKG</sequence>
<evidence type="ECO:0000256" key="2">
    <source>
        <dbReference type="ARBA" id="ARBA00001947"/>
    </source>
</evidence>
<dbReference type="GO" id="GO:0000224">
    <property type="term" value="F:peptide-N4-(N-acetyl-beta-glucosaminyl)asparagine amidase activity"/>
    <property type="evidence" value="ECO:0007669"/>
    <property type="project" value="UniProtKB-EC"/>
</dbReference>
<dbReference type="PROSITE" id="PS51398">
    <property type="entry name" value="PAW"/>
    <property type="match status" value="1"/>
</dbReference>
<dbReference type="InterPro" id="IPR002931">
    <property type="entry name" value="Transglutaminase-like"/>
</dbReference>
<evidence type="ECO:0000256" key="9">
    <source>
        <dbReference type="ARBA" id="ARBA00022801"/>
    </source>
</evidence>
<dbReference type="Gene3D" id="2.60.120.1020">
    <property type="entry name" value="Peptide N glycanase, PAW domain"/>
    <property type="match status" value="1"/>
</dbReference>
<evidence type="ECO:0000256" key="7">
    <source>
        <dbReference type="ARBA" id="ARBA00022490"/>
    </source>
</evidence>
<comment type="similarity">
    <text evidence="4 13">Belongs to the transglutaminase-like superfamily. PNGase family.</text>
</comment>
<dbReference type="GO" id="GO:0046872">
    <property type="term" value="F:metal ion binding"/>
    <property type="evidence" value="ECO:0007669"/>
    <property type="project" value="UniProtKB-KW"/>
</dbReference>
<evidence type="ECO:0000256" key="11">
    <source>
        <dbReference type="ARBA" id="ARBA00024870"/>
    </source>
</evidence>
<dbReference type="InterPro" id="IPR008979">
    <property type="entry name" value="Galactose-bd-like_sf"/>
</dbReference>
<comment type="function">
    <text evidence="11">Specifically deglycosylates the denatured form of N-linked glycoproteins in the cytoplasm and assists their proteasome-mediated degradation. Cleaves the beta-aspartyl-glucosamine (GlcNAc) of the glycan and the amide side chain of Asn, converting Asn to Asp. Prefers proteins containing high-mannose over those bearing complex type oligosaccharides. Can recognize misfolded proteins in the endoplasmic reticulum that are exported to the cytosol to be destroyed and deglycosylate them, while it has no activity toward native proteins. Deglycosylation is a prerequisite for subsequent proteasome-mediated degradation of some, but not all, misfolded glycoproteins.</text>
</comment>
<dbReference type="Pfam" id="PF04721">
    <property type="entry name" value="PAW"/>
    <property type="match status" value="1"/>
</dbReference>
<evidence type="ECO:0000256" key="5">
    <source>
        <dbReference type="ARBA" id="ARBA00012158"/>
    </source>
</evidence>
<accession>A0A7M7INS0</accession>
<keyword evidence="9" id="KW-0378">Hydrolase</keyword>
<dbReference type="InterPro" id="IPR050883">
    <property type="entry name" value="PNGase"/>
</dbReference>
<dbReference type="SUPFAM" id="SSF54001">
    <property type="entry name" value="Cysteine proteinases"/>
    <property type="match status" value="1"/>
</dbReference>
<dbReference type="InterPro" id="IPR038680">
    <property type="entry name" value="PAW_sf"/>
</dbReference>
<dbReference type="InterPro" id="IPR036339">
    <property type="entry name" value="PUB-like_dom_sf"/>
</dbReference>
<dbReference type="CTD" id="35527"/>
<dbReference type="InterPro" id="IPR038765">
    <property type="entry name" value="Papain-like_cys_pep_sf"/>
</dbReference>
<dbReference type="Gene3D" id="2.20.25.10">
    <property type="match status" value="1"/>
</dbReference>
<dbReference type="PANTHER" id="PTHR12143">
    <property type="entry name" value="PEPTIDE N-GLYCANASE PNGASE -RELATED"/>
    <property type="match status" value="1"/>
</dbReference>
<evidence type="ECO:0000256" key="10">
    <source>
        <dbReference type="ARBA" id="ARBA00022833"/>
    </source>
</evidence>
<dbReference type="Pfam" id="PF01841">
    <property type="entry name" value="Transglut_core"/>
    <property type="match status" value="1"/>
</dbReference>
<dbReference type="OrthoDB" id="409136at2759"/>
<dbReference type="SUPFAM" id="SSF143503">
    <property type="entry name" value="PUG domain-like"/>
    <property type="match status" value="1"/>
</dbReference>
<dbReference type="Gene3D" id="1.20.58.2190">
    <property type="match status" value="1"/>
</dbReference>
<dbReference type="KEGG" id="nvi:100119034"/>
<comment type="cofactor">
    <cofactor evidence="2">
        <name>Zn(2+)</name>
        <dbReference type="ChEBI" id="CHEBI:29105"/>
    </cofactor>
</comment>
<dbReference type="SUPFAM" id="SSF49785">
    <property type="entry name" value="Galactose-binding domain-like"/>
    <property type="match status" value="1"/>
</dbReference>
<dbReference type="InterPro" id="IPR006588">
    <property type="entry name" value="Peptide_N_glycanase_PAW_dom"/>
</dbReference>
<name>A0A7M7INS0_NASVI</name>
<dbReference type="SMR" id="A0A7M7INS0"/>
<evidence type="ECO:0000313" key="16">
    <source>
        <dbReference type="Proteomes" id="UP000002358"/>
    </source>
</evidence>
<evidence type="ECO:0000256" key="8">
    <source>
        <dbReference type="ARBA" id="ARBA00022723"/>
    </source>
</evidence>
<protein>
    <recommendedName>
        <fullName evidence="6">Peptide-N(4)-(N-acetyl-beta-glucosaminyl)asparagine amidase</fullName>
        <ecNumber evidence="5">3.5.1.52</ecNumber>
    </recommendedName>
    <alternativeName>
        <fullName evidence="12">Peptide:N-glycanase</fullName>
    </alternativeName>
</protein>
<dbReference type="SMART" id="SM00580">
    <property type="entry name" value="PUG"/>
    <property type="match status" value="1"/>
</dbReference>
<comment type="subcellular location">
    <subcellularLocation>
        <location evidence="3">Cytoplasm</location>
    </subcellularLocation>
</comment>
<keyword evidence="16" id="KW-1185">Reference proteome</keyword>
<dbReference type="InParanoid" id="A0A7M7INS0"/>
<feature type="domain" description="PAW" evidence="14">
    <location>
        <begin position="437"/>
        <end position="650"/>
    </location>
</feature>
<dbReference type="Proteomes" id="UP000002358">
    <property type="component" value="Chromosome 3"/>
</dbReference>
<dbReference type="Gene3D" id="3.10.620.30">
    <property type="match status" value="1"/>
</dbReference>
<evidence type="ECO:0000256" key="1">
    <source>
        <dbReference type="ARBA" id="ARBA00001650"/>
    </source>
</evidence>
<dbReference type="Pfam" id="PF09409">
    <property type="entry name" value="PUB"/>
    <property type="match status" value="1"/>
</dbReference>
<evidence type="ECO:0000259" key="14">
    <source>
        <dbReference type="PROSITE" id="PS51398"/>
    </source>
</evidence>
<evidence type="ECO:0000256" key="12">
    <source>
        <dbReference type="ARBA" id="ARBA00032901"/>
    </source>
</evidence>
<evidence type="ECO:0000256" key="13">
    <source>
        <dbReference type="PROSITE-ProRule" id="PRU00731"/>
    </source>
</evidence>
<dbReference type="PANTHER" id="PTHR12143:SF19">
    <property type="entry name" value="PEPTIDE-N(4)-(N-ACETYL-BETA-GLUCOSAMINYL)ASPARAGINE AMIDASE"/>
    <property type="match status" value="1"/>
</dbReference>
<evidence type="ECO:0000256" key="6">
    <source>
        <dbReference type="ARBA" id="ARBA00018546"/>
    </source>
</evidence>
<keyword evidence="8" id="KW-0479">Metal-binding</keyword>
<dbReference type="GeneID" id="100119034"/>
<dbReference type="CDD" id="cd10459">
    <property type="entry name" value="PUB_PNGase"/>
    <property type="match status" value="1"/>
</dbReference>
<dbReference type="EnsemblMetazoa" id="XM_016984488">
    <property type="protein sequence ID" value="XP_016839977"/>
    <property type="gene ID" value="LOC100119034"/>
</dbReference>
<evidence type="ECO:0000256" key="3">
    <source>
        <dbReference type="ARBA" id="ARBA00004496"/>
    </source>
</evidence>
<organism evidence="15 16">
    <name type="scientific">Nasonia vitripennis</name>
    <name type="common">Parasitic wasp</name>
    <dbReference type="NCBI Taxonomy" id="7425"/>
    <lineage>
        <taxon>Eukaryota</taxon>
        <taxon>Metazoa</taxon>
        <taxon>Ecdysozoa</taxon>
        <taxon>Arthropoda</taxon>
        <taxon>Hexapoda</taxon>
        <taxon>Insecta</taxon>
        <taxon>Pterygota</taxon>
        <taxon>Neoptera</taxon>
        <taxon>Endopterygota</taxon>
        <taxon>Hymenoptera</taxon>
        <taxon>Apocrita</taxon>
        <taxon>Proctotrupomorpha</taxon>
        <taxon>Chalcidoidea</taxon>
        <taxon>Pteromalidae</taxon>
        <taxon>Pteromalinae</taxon>
        <taxon>Nasonia</taxon>
    </lineage>
</organism>
<comment type="catalytic activity">
    <reaction evidence="1">
        <text>Hydrolysis of an N(4)-(acetyl-beta-D-glucosaminyl)asparagine residue in which the glucosamine residue may be further glycosylated, to yield a (substituted) N-acetyl-beta-D-glucosaminylamine and a peptide containing an aspartate residue.</text>
        <dbReference type="EC" id="3.5.1.52"/>
    </reaction>
</comment>
<evidence type="ECO:0000313" key="15">
    <source>
        <dbReference type="EnsemblMetazoa" id="XP_016839977"/>
    </source>
</evidence>
<dbReference type="GO" id="GO:0005634">
    <property type="term" value="C:nucleus"/>
    <property type="evidence" value="ECO:0007669"/>
    <property type="project" value="TreeGrafter"/>
</dbReference>
<dbReference type="FunCoup" id="A0A7M7INS0">
    <property type="interactions" value="2280"/>
</dbReference>
<dbReference type="GO" id="GO:0006516">
    <property type="term" value="P:glycoprotein catabolic process"/>
    <property type="evidence" value="ECO:0007669"/>
    <property type="project" value="InterPro"/>
</dbReference>